<proteinExistence type="predicted"/>
<dbReference type="Proteomes" id="UP001161325">
    <property type="component" value="Unassembled WGS sequence"/>
</dbReference>
<dbReference type="InterPro" id="IPR025671">
    <property type="entry name" value="HXXEE"/>
</dbReference>
<feature type="transmembrane region" description="Helical" evidence="1">
    <location>
        <begin position="85"/>
        <end position="106"/>
    </location>
</feature>
<keyword evidence="1" id="KW-1133">Transmembrane helix</keyword>
<sequence>MTRRRLLLWLPLAFALHNAEEALTLARAFPVVRERAPALAVAVLGPADPGHAVVLTALGVATLLPLVVALWALARPASVAARWAVLLVTTAFLVNAASHVATALWLHAGHRTPTLGVWYAPGLVTAVLVNLPLTLHVLRRAARERWLSSRGQWRWLLPAAILLHGPGVLGAWWLGRWLGER</sequence>
<comment type="caution">
    <text evidence="2">The sequence shown here is derived from an EMBL/GenBank/DDBJ whole genome shotgun (WGS) entry which is preliminary data.</text>
</comment>
<feature type="transmembrane region" description="Helical" evidence="1">
    <location>
        <begin position="52"/>
        <end position="73"/>
    </location>
</feature>
<keyword evidence="1" id="KW-0472">Membrane</keyword>
<gene>
    <name evidence="2" type="ORF">rosag_24550</name>
</gene>
<feature type="transmembrane region" description="Helical" evidence="1">
    <location>
        <begin position="118"/>
        <end position="135"/>
    </location>
</feature>
<evidence type="ECO:0000313" key="2">
    <source>
        <dbReference type="EMBL" id="GLC25942.1"/>
    </source>
</evidence>
<keyword evidence="1" id="KW-0812">Transmembrane</keyword>
<reference evidence="2" key="1">
    <citation type="submission" date="2022-08" db="EMBL/GenBank/DDBJ databases">
        <title>Draft genome sequencing of Roseisolibacter agri AW1220.</title>
        <authorList>
            <person name="Tobiishi Y."/>
            <person name="Tonouchi A."/>
        </authorList>
    </citation>
    <scope>NUCLEOTIDE SEQUENCE</scope>
    <source>
        <strain evidence="2">AW1220</strain>
    </source>
</reference>
<feature type="transmembrane region" description="Helical" evidence="1">
    <location>
        <begin position="155"/>
        <end position="175"/>
    </location>
</feature>
<evidence type="ECO:0008006" key="4">
    <source>
        <dbReference type="Google" id="ProtNLM"/>
    </source>
</evidence>
<dbReference type="AlphaFoldDB" id="A0AA37Q765"/>
<accession>A0AA37Q765</accession>
<evidence type="ECO:0000313" key="3">
    <source>
        <dbReference type="Proteomes" id="UP001161325"/>
    </source>
</evidence>
<evidence type="ECO:0000256" key="1">
    <source>
        <dbReference type="SAM" id="Phobius"/>
    </source>
</evidence>
<dbReference type="RefSeq" id="WP_284350405.1">
    <property type="nucleotide sequence ID" value="NZ_BRXS01000003.1"/>
</dbReference>
<dbReference type="EMBL" id="BRXS01000003">
    <property type="protein sequence ID" value="GLC25942.1"/>
    <property type="molecule type" value="Genomic_DNA"/>
</dbReference>
<organism evidence="2 3">
    <name type="scientific">Roseisolibacter agri</name>
    <dbReference type="NCBI Taxonomy" id="2014610"/>
    <lineage>
        <taxon>Bacteria</taxon>
        <taxon>Pseudomonadati</taxon>
        <taxon>Gemmatimonadota</taxon>
        <taxon>Gemmatimonadia</taxon>
        <taxon>Gemmatimonadales</taxon>
        <taxon>Gemmatimonadaceae</taxon>
        <taxon>Roseisolibacter</taxon>
    </lineage>
</organism>
<dbReference type="Pfam" id="PF13787">
    <property type="entry name" value="HXXEE"/>
    <property type="match status" value="1"/>
</dbReference>
<name>A0AA37Q765_9BACT</name>
<protein>
    <recommendedName>
        <fullName evidence="4">HXXEE domain-containing protein</fullName>
    </recommendedName>
</protein>
<keyword evidence="3" id="KW-1185">Reference proteome</keyword>